<keyword evidence="3" id="KW-1185">Reference proteome</keyword>
<feature type="region of interest" description="Disordered" evidence="1">
    <location>
        <begin position="1"/>
        <end position="20"/>
    </location>
</feature>
<dbReference type="Proteomes" id="UP001266305">
    <property type="component" value="Unassembled WGS sequence"/>
</dbReference>
<evidence type="ECO:0000256" key="1">
    <source>
        <dbReference type="SAM" id="MobiDB-lite"/>
    </source>
</evidence>
<reference evidence="2 3" key="1">
    <citation type="submission" date="2023-05" db="EMBL/GenBank/DDBJ databases">
        <title>B98-5 Cell Line De Novo Hybrid Assembly: An Optical Mapping Approach.</title>
        <authorList>
            <person name="Kananen K."/>
            <person name="Auerbach J.A."/>
            <person name="Kautto E."/>
            <person name="Blachly J.S."/>
        </authorList>
    </citation>
    <scope>NUCLEOTIDE SEQUENCE [LARGE SCALE GENOMIC DNA]</scope>
    <source>
        <strain evidence="2">B95-8</strain>
        <tissue evidence="2">Cell line</tissue>
    </source>
</reference>
<evidence type="ECO:0000313" key="3">
    <source>
        <dbReference type="Proteomes" id="UP001266305"/>
    </source>
</evidence>
<evidence type="ECO:0000313" key="2">
    <source>
        <dbReference type="EMBL" id="KAK2118723.1"/>
    </source>
</evidence>
<dbReference type="EMBL" id="JASSZA010000001">
    <property type="protein sequence ID" value="KAK2118723.1"/>
    <property type="molecule type" value="Genomic_DNA"/>
</dbReference>
<gene>
    <name evidence="2" type="ORF">P7K49_000109</name>
</gene>
<feature type="non-terminal residue" evidence="2">
    <location>
        <position position="71"/>
    </location>
</feature>
<accession>A0ABQ9WAQ9</accession>
<sequence>MEQCVQDFNSGHDTIRKTSGSQWEVSVDAFHSLRDPSLTPGSTCSQGPQDPLPEPAAIPQLNSNESRWGRQ</sequence>
<protein>
    <submittedName>
        <fullName evidence="2">Uncharacterized protein</fullName>
    </submittedName>
</protein>
<comment type="caution">
    <text evidence="2">The sequence shown here is derived from an EMBL/GenBank/DDBJ whole genome shotgun (WGS) entry which is preliminary data.</text>
</comment>
<organism evidence="2 3">
    <name type="scientific">Saguinus oedipus</name>
    <name type="common">Cotton-top tamarin</name>
    <name type="synonym">Oedipomidas oedipus</name>
    <dbReference type="NCBI Taxonomy" id="9490"/>
    <lineage>
        <taxon>Eukaryota</taxon>
        <taxon>Metazoa</taxon>
        <taxon>Chordata</taxon>
        <taxon>Craniata</taxon>
        <taxon>Vertebrata</taxon>
        <taxon>Euteleostomi</taxon>
        <taxon>Mammalia</taxon>
        <taxon>Eutheria</taxon>
        <taxon>Euarchontoglires</taxon>
        <taxon>Primates</taxon>
        <taxon>Haplorrhini</taxon>
        <taxon>Platyrrhini</taxon>
        <taxon>Cebidae</taxon>
        <taxon>Callitrichinae</taxon>
        <taxon>Saguinus</taxon>
    </lineage>
</organism>
<name>A0ABQ9WAQ9_SAGOE</name>
<feature type="compositionally biased region" description="Polar residues" evidence="1">
    <location>
        <begin position="39"/>
        <end position="48"/>
    </location>
</feature>
<feature type="compositionally biased region" description="Polar residues" evidence="1">
    <location>
        <begin position="60"/>
        <end position="71"/>
    </location>
</feature>
<feature type="region of interest" description="Disordered" evidence="1">
    <location>
        <begin position="33"/>
        <end position="71"/>
    </location>
</feature>
<proteinExistence type="predicted"/>